<comment type="similarity">
    <text evidence="1 7">Belongs to the outer membrane factor (OMF) (TC 1.B.17) family.</text>
</comment>
<evidence type="ECO:0000256" key="3">
    <source>
        <dbReference type="ARBA" id="ARBA00022692"/>
    </source>
</evidence>
<dbReference type="Gene3D" id="1.20.1600.10">
    <property type="entry name" value="Outer membrane efflux proteins (OEP)"/>
    <property type="match status" value="1"/>
</dbReference>
<proteinExistence type="inferred from homology"/>
<accession>A0A4R6U2E5</accession>
<keyword evidence="5" id="KW-0998">Cell outer membrane</keyword>
<evidence type="ECO:0000256" key="4">
    <source>
        <dbReference type="ARBA" id="ARBA00023139"/>
    </source>
</evidence>
<dbReference type="Pfam" id="PF02321">
    <property type="entry name" value="OEP"/>
    <property type="match status" value="2"/>
</dbReference>
<organism evidence="8 9">
    <name type="scientific">Thiopseudomonas denitrificans</name>
    <dbReference type="NCBI Taxonomy" id="1501432"/>
    <lineage>
        <taxon>Bacteria</taxon>
        <taxon>Pseudomonadati</taxon>
        <taxon>Pseudomonadota</taxon>
        <taxon>Gammaproteobacteria</taxon>
        <taxon>Pseudomonadales</taxon>
        <taxon>Pseudomonadaceae</taxon>
        <taxon>Thiopseudomonas</taxon>
    </lineage>
</organism>
<protein>
    <submittedName>
        <fullName evidence="8">NodT family efflux transporter outer membrane factor (OMF) lipoprotein</fullName>
    </submittedName>
</protein>
<dbReference type="Gene3D" id="2.20.200.10">
    <property type="entry name" value="Outer membrane efflux proteins (OEP)"/>
    <property type="match status" value="1"/>
</dbReference>
<evidence type="ECO:0000256" key="7">
    <source>
        <dbReference type="RuleBase" id="RU362097"/>
    </source>
</evidence>
<keyword evidence="7" id="KW-0472">Membrane</keyword>
<dbReference type="PANTHER" id="PTHR30203">
    <property type="entry name" value="OUTER MEMBRANE CATION EFFLUX PROTEIN"/>
    <property type="match status" value="1"/>
</dbReference>
<dbReference type="GO" id="GO:0015562">
    <property type="term" value="F:efflux transmembrane transporter activity"/>
    <property type="evidence" value="ECO:0007669"/>
    <property type="project" value="InterPro"/>
</dbReference>
<dbReference type="Proteomes" id="UP000294575">
    <property type="component" value="Unassembled WGS sequence"/>
</dbReference>
<evidence type="ECO:0000256" key="1">
    <source>
        <dbReference type="ARBA" id="ARBA00007613"/>
    </source>
</evidence>
<dbReference type="PROSITE" id="PS51257">
    <property type="entry name" value="PROKAR_LIPOPROTEIN"/>
    <property type="match status" value="1"/>
</dbReference>
<reference evidence="8 9" key="1">
    <citation type="submission" date="2019-03" db="EMBL/GenBank/DDBJ databases">
        <title>Genomic Encyclopedia of Type Strains, Phase IV (KMG-IV): sequencing the most valuable type-strain genomes for metagenomic binning, comparative biology and taxonomic classification.</title>
        <authorList>
            <person name="Goeker M."/>
        </authorList>
    </citation>
    <scope>NUCLEOTIDE SEQUENCE [LARGE SCALE GENOMIC DNA]</scope>
    <source>
        <strain evidence="8 9">DSM 28679</strain>
    </source>
</reference>
<dbReference type="GO" id="GO:0009279">
    <property type="term" value="C:cell outer membrane"/>
    <property type="evidence" value="ECO:0007669"/>
    <property type="project" value="UniProtKB-SubCell"/>
</dbReference>
<keyword evidence="4 7" id="KW-0564">Palmitate</keyword>
<dbReference type="RefSeq" id="WP_101496256.1">
    <property type="nucleotide sequence ID" value="NZ_LNJZ01000005.1"/>
</dbReference>
<keyword evidence="6 7" id="KW-0449">Lipoprotein</keyword>
<dbReference type="NCBIfam" id="TIGR01845">
    <property type="entry name" value="outer_NodT"/>
    <property type="match status" value="1"/>
</dbReference>
<dbReference type="OrthoDB" id="9770517at2"/>
<dbReference type="EMBL" id="SNYK01000004">
    <property type="protein sequence ID" value="TDQ38545.1"/>
    <property type="molecule type" value="Genomic_DNA"/>
</dbReference>
<comment type="subcellular location">
    <subcellularLocation>
        <location evidence="7">Cell outer membrane</location>
        <topology evidence="7">Lipid-anchor</topology>
    </subcellularLocation>
</comment>
<evidence type="ECO:0000313" key="8">
    <source>
        <dbReference type="EMBL" id="TDQ38545.1"/>
    </source>
</evidence>
<dbReference type="InterPro" id="IPR010131">
    <property type="entry name" value="MdtP/NodT-like"/>
</dbReference>
<sequence length="480" mass="52245">MKTVSGAGLWAYATAVLLLTGCASMAPEYARPQAPMPEAYALPVTGAEPAGVVQNLHWHDYFTDPVLQQLLAAALDHNRDLRMALLRVEEARASYGIQRSERLPDINLGGQGARSRIPADLSPSGRSVVGSEYRAEVGLTSWELDLWGRVRSLEQSALESWLASEAAGQAVQTALVTEVANAYLTLRELEQRVAVTRETVASRERSYQIFQRRYEVGATARLEVTQVQTLLNQAQVLLARLELQQATQRNALRLLAGDAAMELLPQAQTRATMLADVQPGLPSDLLTNRPDIIAAEHRLRAANANIGAARAAFLPRIALTGSFGSASAELDNLFESGSKAWAFMPTISLPIFDGGRRRANLELSQVRRELAVADYEQSIQNAFREVADALASSHWLSEQLAVQQVARDAQAERARLAQLRYDNGSAAYLEVLDAQRDLLDAEQQLISTARAVQSSRVSLYSALGGGYQQSAAPNTPTSSE</sequence>
<evidence type="ECO:0000256" key="6">
    <source>
        <dbReference type="ARBA" id="ARBA00023288"/>
    </source>
</evidence>
<keyword evidence="9" id="KW-1185">Reference proteome</keyword>
<comment type="caution">
    <text evidence="8">The sequence shown here is derived from an EMBL/GenBank/DDBJ whole genome shotgun (WGS) entry which is preliminary data.</text>
</comment>
<evidence type="ECO:0000313" key="9">
    <source>
        <dbReference type="Proteomes" id="UP000294575"/>
    </source>
</evidence>
<gene>
    <name evidence="8" type="ORF">DFQ45_104120</name>
</gene>
<evidence type="ECO:0000256" key="2">
    <source>
        <dbReference type="ARBA" id="ARBA00022452"/>
    </source>
</evidence>
<dbReference type="AlphaFoldDB" id="A0A4R6U2E5"/>
<name>A0A4R6U2E5_9GAMM</name>
<evidence type="ECO:0000256" key="5">
    <source>
        <dbReference type="ARBA" id="ARBA00023237"/>
    </source>
</evidence>
<dbReference type="SUPFAM" id="SSF56954">
    <property type="entry name" value="Outer membrane efflux proteins (OEP)"/>
    <property type="match status" value="1"/>
</dbReference>
<dbReference type="InterPro" id="IPR003423">
    <property type="entry name" value="OMP_efflux"/>
</dbReference>
<keyword evidence="2 7" id="KW-1134">Transmembrane beta strand</keyword>
<dbReference type="PANTHER" id="PTHR30203:SF33">
    <property type="entry name" value="BLR4455 PROTEIN"/>
    <property type="match status" value="1"/>
</dbReference>
<keyword evidence="3 7" id="KW-0812">Transmembrane</keyword>